<dbReference type="EMBL" id="PQ287320">
    <property type="protein sequence ID" value="XHV10734.1"/>
    <property type="molecule type" value="Genomic_DNA"/>
</dbReference>
<accession>A0AB74UMP7</accession>
<organism evidence="1">
    <name type="scientific">Caulobacter phage BL57</name>
    <dbReference type="NCBI Taxonomy" id="3348355"/>
    <lineage>
        <taxon>Viruses</taxon>
    </lineage>
</organism>
<sequence>MDPDEVAFAQRIESMERLRKHLKAAGDLVKLAEVDGWFRDHAAVIRRIRFQAEDAAFDN</sequence>
<reference evidence="1" key="1">
    <citation type="submission" date="2024-10" db="EMBL/GenBank/DDBJ databases">
        <title>Genetic diversity among independent isolates of the Dolichocephalovirinae subfamily.</title>
        <authorList>
            <person name="Ely B."/>
            <person name="Thomas Q."/>
            <person name="Mohammadi T."/>
        </authorList>
    </citation>
    <scope>NUCLEOTIDE SEQUENCE</scope>
</reference>
<evidence type="ECO:0000313" key="1">
    <source>
        <dbReference type="EMBL" id="XHV10734.1"/>
    </source>
</evidence>
<proteinExistence type="predicted"/>
<name>A0AB74UMP7_9VIRU</name>
<protein>
    <submittedName>
        <fullName evidence="1">Uncharacterized protein</fullName>
    </submittedName>
</protein>
<gene>
    <name evidence="1" type="ORF">BL57_262</name>
</gene>